<evidence type="ECO:0000313" key="3">
    <source>
        <dbReference type="Proteomes" id="UP001231197"/>
    </source>
</evidence>
<keyword evidence="3" id="KW-1185">Reference proteome</keyword>
<sequence length="247" mass="27854">MRNYKYILILMVIGINQNIGAQTKRVVENFNKVIISPHIETTFIQGDETSVTILNSTEPDDKINVEVSGETLRVYLDDAKETTKHQKIEVDGIKRNVPIYNGKVLTIVITYKTINNLSLRGEQRTVCENLIAVEKFKLKIYGESQVTFNDINFKEFDVDVYGESELIIIKGKTNHQNITAYGEGKINLVEVENKESKLKAYGEAVFTINTSEQIKFTAYGEAELHYKGSATVKTGLSFGDSTISRIE</sequence>
<comment type="caution">
    <text evidence="2">The sequence shown here is derived from an EMBL/GenBank/DDBJ whole genome shotgun (WGS) entry which is preliminary data.</text>
</comment>
<name>A0ABT7ZU71_9FLAO</name>
<dbReference type="Pfam" id="PF10988">
    <property type="entry name" value="DUF2807"/>
    <property type="match status" value="1"/>
</dbReference>
<proteinExistence type="predicted"/>
<protein>
    <submittedName>
        <fullName evidence="2">Head GIN domain-containing protein</fullName>
    </submittedName>
</protein>
<organism evidence="2 3">
    <name type="scientific">Winogradskyella bathintestinalis</name>
    <dbReference type="NCBI Taxonomy" id="3035208"/>
    <lineage>
        <taxon>Bacteria</taxon>
        <taxon>Pseudomonadati</taxon>
        <taxon>Bacteroidota</taxon>
        <taxon>Flavobacteriia</taxon>
        <taxon>Flavobacteriales</taxon>
        <taxon>Flavobacteriaceae</taxon>
        <taxon>Winogradskyella</taxon>
    </lineage>
</organism>
<dbReference type="InterPro" id="IPR021255">
    <property type="entry name" value="DUF2807"/>
</dbReference>
<accession>A0ABT7ZU71</accession>
<evidence type="ECO:0000313" key="2">
    <source>
        <dbReference type="EMBL" id="MDN3492574.1"/>
    </source>
</evidence>
<reference evidence="2 3" key="1">
    <citation type="journal article" date="2023" name="Int. J. Syst. Evol. Microbiol.">
        <title>Winogradskyella bathintestinalis sp. nov., isolated from the intestine of the deep-sea loosejaw dragonfish, Malacosteus niger.</title>
        <authorList>
            <person name="Uniacke-Lowe S."/>
            <person name="Johnson C.N."/>
            <person name="Stanton C."/>
            <person name="Hill C."/>
            <person name="Ross P."/>
        </authorList>
    </citation>
    <scope>NUCLEOTIDE SEQUENCE [LARGE SCALE GENOMIC DNA]</scope>
    <source>
        <strain evidence="2 3">APC 3343</strain>
    </source>
</reference>
<dbReference type="Proteomes" id="UP001231197">
    <property type="component" value="Unassembled WGS sequence"/>
</dbReference>
<feature type="domain" description="Putative auto-transporter adhesin head GIN" evidence="1">
    <location>
        <begin position="29"/>
        <end position="230"/>
    </location>
</feature>
<dbReference type="RefSeq" id="WP_290206266.1">
    <property type="nucleotide sequence ID" value="NZ_JASDDK010000002.1"/>
</dbReference>
<gene>
    <name evidence="2" type="ORF">QMA06_07570</name>
</gene>
<dbReference type="EMBL" id="JASDDK010000002">
    <property type="protein sequence ID" value="MDN3492574.1"/>
    <property type="molecule type" value="Genomic_DNA"/>
</dbReference>
<evidence type="ECO:0000259" key="1">
    <source>
        <dbReference type="Pfam" id="PF10988"/>
    </source>
</evidence>
<dbReference type="Gene3D" id="2.160.20.120">
    <property type="match status" value="1"/>
</dbReference>